<keyword evidence="4" id="KW-1185">Reference proteome</keyword>
<sequence>MLKDGDELKHDLSLTSDASPTESDVIHPSELTEPPATSEAPLPKNAFSVLLSSSKDLSKKRPLPPSSSTDPPDPTKRTHPPNWRGCLLPYLTFPHIYPPTTVLRHTPSFVTIFDAFPKATIHLLLLPRDPTVNTLHPILALNTHPSLLSSSKSEVQILTPLVQKELRRRFGHLSKTQIAHTSSPDTVPERIYPLKIGIHAHPSLTHLHIHIITPDMSSPSLKHNKHYNSFTTPFFIPLEDFPMAEDDYRRKHPGRDEESGEVYLKGDMRCWRCGRNFGNKFKALKEHLEKEKEEWLAE</sequence>
<protein>
    <submittedName>
        <fullName evidence="3">HIT-like protein</fullName>
    </submittedName>
</protein>
<accession>A0A3N4M457</accession>
<organism evidence="3 4">
    <name type="scientific">Terfezia boudieri ATCC MYA-4762</name>
    <dbReference type="NCBI Taxonomy" id="1051890"/>
    <lineage>
        <taxon>Eukaryota</taxon>
        <taxon>Fungi</taxon>
        <taxon>Dikarya</taxon>
        <taxon>Ascomycota</taxon>
        <taxon>Pezizomycotina</taxon>
        <taxon>Pezizomycetes</taxon>
        <taxon>Pezizales</taxon>
        <taxon>Pezizaceae</taxon>
        <taxon>Terfezia</taxon>
    </lineage>
</organism>
<gene>
    <name evidence="3" type="ORF">L211DRAFT_844824</name>
</gene>
<feature type="compositionally biased region" description="Polar residues" evidence="1">
    <location>
        <begin position="13"/>
        <end position="22"/>
    </location>
</feature>
<evidence type="ECO:0000313" key="3">
    <source>
        <dbReference type="EMBL" id="RPB29924.1"/>
    </source>
</evidence>
<dbReference type="GO" id="GO:0033699">
    <property type="term" value="F:DNA 5'-adenosine monophosphate hydrolase activity"/>
    <property type="evidence" value="ECO:0007669"/>
    <property type="project" value="TreeGrafter"/>
</dbReference>
<evidence type="ECO:0000313" key="4">
    <source>
        <dbReference type="Proteomes" id="UP000267821"/>
    </source>
</evidence>
<dbReference type="GO" id="GO:0000012">
    <property type="term" value="P:single strand break repair"/>
    <property type="evidence" value="ECO:0007669"/>
    <property type="project" value="TreeGrafter"/>
</dbReference>
<dbReference type="Gene3D" id="3.30.428.10">
    <property type="entry name" value="HIT-like"/>
    <property type="match status" value="1"/>
</dbReference>
<proteinExistence type="predicted"/>
<dbReference type="STRING" id="1051890.A0A3N4M457"/>
<feature type="compositionally biased region" description="Basic and acidic residues" evidence="1">
    <location>
        <begin position="1"/>
        <end position="12"/>
    </location>
</feature>
<dbReference type="InterPro" id="IPR032566">
    <property type="entry name" value="Znf-C2HE"/>
</dbReference>
<dbReference type="SUPFAM" id="SSF54197">
    <property type="entry name" value="HIT-like"/>
    <property type="match status" value="1"/>
</dbReference>
<evidence type="ECO:0000256" key="1">
    <source>
        <dbReference type="SAM" id="MobiDB-lite"/>
    </source>
</evidence>
<dbReference type="OrthoDB" id="3512845at2759"/>
<evidence type="ECO:0000259" key="2">
    <source>
        <dbReference type="Pfam" id="PF16278"/>
    </source>
</evidence>
<dbReference type="PANTHER" id="PTHR12486:SF4">
    <property type="entry name" value="APRATAXIN"/>
    <property type="match status" value="1"/>
</dbReference>
<dbReference type="GO" id="GO:0005634">
    <property type="term" value="C:nucleus"/>
    <property type="evidence" value="ECO:0007669"/>
    <property type="project" value="TreeGrafter"/>
</dbReference>
<dbReference type="EMBL" id="ML121527">
    <property type="protein sequence ID" value="RPB29924.1"/>
    <property type="molecule type" value="Genomic_DNA"/>
</dbReference>
<dbReference type="FunCoup" id="A0A3N4M457">
    <property type="interactions" value="52"/>
</dbReference>
<dbReference type="GO" id="GO:1990165">
    <property type="term" value="F:single-strand break-containing DNA binding"/>
    <property type="evidence" value="ECO:0007669"/>
    <property type="project" value="TreeGrafter"/>
</dbReference>
<dbReference type="Proteomes" id="UP000267821">
    <property type="component" value="Unassembled WGS sequence"/>
</dbReference>
<name>A0A3N4M457_9PEZI</name>
<dbReference type="Pfam" id="PF16278">
    <property type="entry name" value="zf-C2HE"/>
    <property type="match status" value="1"/>
</dbReference>
<dbReference type="GO" id="GO:0030983">
    <property type="term" value="F:mismatched DNA binding"/>
    <property type="evidence" value="ECO:0007669"/>
    <property type="project" value="TreeGrafter"/>
</dbReference>
<dbReference type="GO" id="GO:0003725">
    <property type="term" value="F:double-stranded RNA binding"/>
    <property type="evidence" value="ECO:0007669"/>
    <property type="project" value="TreeGrafter"/>
</dbReference>
<dbReference type="AlphaFoldDB" id="A0A3N4M457"/>
<dbReference type="InterPro" id="IPR036265">
    <property type="entry name" value="HIT-like_sf"/>
</dbReference>
<dbReference type="InParanoid" id="A0A3N4M457"/>
<dbReference type="GO" id="GO:0003697">
    <property type="term" value="F:single-stranded DNA binding"/>
    <property type="evidence" value="ECO:0007669"/>
    <property type="project" value="TreeGrafter"/>
</dbReference>
<dbReference type="Pfam" id="PF11969">
    <property type="entry name" value="DcpS_C"/>
    <property type="match status" value="1"/>
</dbReference>
<feature type="domain" description="Aprataxin C2HE/C2H2/C2HC zinc finger" evidence="2">
    <location>
        <begin position="231"/>
        <end position="292"/>
    </location>
</feature>
<reference evidence="3 4" key="1">
    <citation type="journal article" date="2018" name="Nat. Ecol. Evol.">
        <title>Pezizomycetes genomes reveal the molecular basis of ectomycorrhizal truffle lifestyle.</title>
        <authorList>
            <person name="Murat C."/>
            <person name="Payen T."/>
            <person name="Noel B."/>
            <person name="Kuo A."/>
            <person name="Morin E."/>
            <person name="Chen J."/>
            <person name="Kohler A."/>
            <person name="Krizsan K."/>
            <person name="Balestrini R."/>
            <person name="Da Silva C."/>
            <person name="Montanini B."/>
            <person name="Hainaut M."/>
            <person name="Levati E."/>
            <person name="Barry K.W."/>
            <person name="Belfiori B."/>
            <person name="Cichocki N."/>
            <person name="Clum A."/>
            <person name="Dockter R.B."/>
            <person name="Fauchery L."/>
            <person name="Guy J."/>
            <person name="Iotti M."/>
            <person name="Le Tacon F."/>
            <person name="Lindquist E.A."/>
            <person name="Lipzen A."/>
            <person name="Malagnac F."/>
            <person name="Mello A."/>
            <person name="Molinier V."/>
            <person name="Miyauchi S."/>
            <person name="Poulain J."/>
            <person name="Riccioni C."/>
            <person name="Rubini A."/>
            <person name="Sitrit Y."/>
            <person name="Splivallo R."/>
            <person name="Traeger S."/>
            <person name="Wang M."/>
            <person name="Zifcakova L."/>
            <person name="Wipf D."/>
            <person name="Zambonelli A."/>
            <person name="Paolocci F."/>
            <person name="Nowrousian M."/>
            <person name="Ottonello S."/>
            <person name="Baldrian P."/>
            <person name="Spatafora J.W."/>
            <person name="Henrissat B."/>
            <person name="Nagy L.G."/>
            <person name="Aury J.M."/>
            <person name="Wincker P."/>
            <person name="Grigoriev I.V."/>
            <person name="Bonfante P."/>
            <person name="Martin F.M."/>
        </authorList>
    </citation>
    <scope>NUCLEOTIDE SEQUENCE [LARGE SCALE GENOMIC DNA]</scope>
    <source>
        <strain evidence="3 4">ATCC MYA-4762</strain>
    </source>
</reference>
<feature type="region of interest" description="Disordered" evidence="1">
    <location>
        <begin position="1"/>
        <end position="81"/>
    </location>
</feature>
<dbReference type="PANTHER" id="PTHR12486">
    <property type="entry name" value="APRATAXIN-RELATED"/>
    <property type="match status" value="1"/>
</dbReference>